<accession>A0ACB8ZVU0</accession>
<gene>
    <name evidence="1" type="ORF">L6452_26881</name>
</gene>
<proteinExistence type="predicted"/>
<protein>
    <submittedName>
        <fullName evidence="1">Uncharacterized protein</fullName>
    </submittedName>
</protein>
<sequence length="196" mass="22205">MDVGRFGYAKSILIRPKLEWKYVSENQIFPLDFVNCYNINYQCSVLGGTMRNRCIPTPNTPTPKYIMRLKDPRVKGGFLEAATTYMVTDDLVVTRFSSISAIGILNKLKVPLKDVEHHEVTIGIEKALKILKASLRSNSTLTDVLLEEIIEKKKRARFYLCFDGQWAKPGIPPRVLPSPVLEGNPTFLPSPSSYKR</sequence>
<dbReference type="Proteomes" id="UP001055879">
    <property type="component" value="Linkage Group LG09"/>
</dbReference>
<organism evidence="1 2">
    <name type="scientific">Arctium lappa</name>
    <name type="common">Greater burdock</name>
    <name type="synonym">Lappa major</name>
    <dbReference type="NCBI Taxonomy" id="4217"/>
    <lineage>
        <taxon>Eukaryota</taxon>
        <taxon>Viridiplantae</taxon>
        <taxon>Streptophyta</taxon>
        <taxon>Embryophyta</taxon>
        <taxon>Tracheophyta</taxon>
        <taxon>Spermatophyta</taxon>
        <taxon>Magnoliopsida</taxon>
        <taxon>eudicotyledons</taxon>
        <taxon>Gunneridae</taxon>
        <taxon>Pentapetalae</taxon>
        <taxon>asterids</taxon>
        <taxon>campanulids</taxon>
        <taxon>Asterales</taxon>
        <taxon>Asteraceae</taxon>
        <taxon>Carduoideae</taxon>
        <taxon>Cardueae</taxon>
        <taxon>Arctiinae</taxon>
        <taxon>Arctium</taxon>
    </lineage>
</organism>
<keyword evidence="2" id="KW-1185">Reference proteome</keyword>
<reference evidence="1 2" key="2">
    <citation type="journal article" date="2022" name="Mol. Ecol. Resour.">
        <title>The genomes of chicory, endive, great burdock and yacon provide insights into Asteraceae paleo-polyploidization history and plant inulin production.</title>
        <authorList>
            <person name="Fan W."/>
            <person name="Wang S."/>
            <person name="Wang H."/>
            <person name="Wang A."/>
            <person name="Jiang F."/>
            <person name="Liu H."/>
            <person name="Zhao H."/>
            <person name="Xu D."/>
            <person name="Zhang Y."/>
        </authorList>
    </citation>
    <scope>NUCLEOTIDE SEQUENCE [LARGE SCALE GENOMIC DNA]</scope>
    <source>
        <strain evidence="2">cv. Niubang</strain>
    </source>
</reference>
<evidence type="ECO:0000313" key="1">
    <source>
        <dbReference type="EMBL" id="KAI3701648.1"/>
    </source>
</evidence>
<evidence type="ECO:0000313" key="2">
    <source>
        <dbReference type="Proteomes" id="UP001055879"/>
    </source>
</evidence>
<name>A0ACB8ZVU0_ARCLA</name>
<reference evidence="2" key="1">
    <citation type="journal article" date="2022" name="Mol. Ecol. Resour.">
        <title>The genomes of chicory, endive, great burdock and yacon provide insights into Asteraceae palaeo-polyploidization history and plant inulin production.</title>
        <authorList>
            <person name="Fan W."/>
            <person name="Wang S."/>
            <person name="Wang H."/>
            <person name="Wang A."/>
            <person name="Jiang F."/>
            <person name="Liu H."/>
            <person name="Zhao H."/>
            <person name="Xu D."/>
            <person name="Zhang Y."/>
        </authorList>
    </citation>
    <scope>NUCLEOTIDE SEQUENCE [LARGE SCALE GENOMIC DNA]</scope>
    <source>
        <strain evidence="2">cv. Niubang</strain>
    </source>
</reference>
<comment type="caution">
    <text evidence="1">The sequence shown here is derived from an EMBL/GenBank/DDBJ whole genome shotgun (WGS) entry which is preliminary data.</text>
</comment>
<dbReference type="EMBL" id="CM042055">
    <property type="protein sequence ID" value="KAI3701648.1"/>
    <property type="molecule type" value="Genomic_DNA"/>
</dbReference>